<dbReference type="AlphaFoldDB" id="A0A917QYQ2"/>
<keyword evidence="2" id="KW-1185">Reference proteome</keyword>
<sequence length="351" mass="37482">MDSDALTHYRKLLEEDLDVPLCVTWIECMPATEALVVAGGQEDGSGRRTFTQTVQAAYDALPARAGAAMAGSLGSWTVLVEPNGFQGTRPEVLARLARQGRALSVFWNANADGQLAYAEHGRVLVTADLLDPEELQDLEDLPDALSAWPELAEQDDLRSAALTLGEMLTGERLAAEWLAAEHQSAVLDAYAEPAGAVLSDQDKRDHLAYLASDPRVADLIAAPGPGRAREIAALVAETACELSDLHVPVADRVAAALAGAPSPAVLAELRAEVRLLSQELLAQSPPADAPAETREHWRARYQALSVLEAAVGEDALAAARDAIWRIGMLRLGDRAGRRVGALMTVLEQLQK</sequence>
<reference evidence="1" key="2">
    <citation type="submission" date="2020-09" db="EMBL/GenBank/DDBJ databases">
        <authorList>
            <person name="Sun Q."/>
            <person name="Ohkuma M."/>
        </authorList>
    </citation>
    <scope>NUCLEOTIDE SEQUENCE</scope>
    <source>
        <strain evidence="1">JCM 13064</strain>
    </source>
</reference>
<dbReference type="RefSeq" id="WP_189162661.1">
    <property type="nucleotide sequence ID" value="NZ_BMNT01000009.1"/>
</dbReference>
<evidence type="ECO:0000313" key="1">
    <source>
        <dbReference type="EMBL" id="GGK77037.1"/>
    </source>
</evidence>
<gene>
    <name evidence="1" type="ORF">GCM10007964_19720</name>
</gene>
<dbReference type="EMBL" id="BMNT01000009">
    <property type="protein sequence ID" value="GGK77037.1"/>
    <property type="molecule type" value="Genomic_DNA"/>
</dbReference>
<protein>
    <submittedName>
        <fullName evidence="1">Uncharacterized protein</fullName>
    </submittedName>
</protein>
<reference evidence="1" key="1">
    <citation type="journal article" date="2014" name="Int. J. Syst. Evol. Microbiol.">
        <title>Complete genome sequence of Corynebacterium casei LMG S-19264T (=DSM 44701T), isolated from a smear-ripened cheese.</title>
        <authorList>
            <consortium name="US DOE Joint Genome Institute (JGI-PGF)"/>
            <person name="Walter F."/>
            <person name="Albersmeier A."/>
            <person name="Kalinowski J."/>
            <person name="Ruckert C."/>
        </authorList>
    </citation>
    <scope>NUCLEOTIDE SEQUENCE</scope>
    <source>
        <strain evidence="1">JCM 13064</strain>
    </source>
</reference>
<evidence type="ECO:0000313" key="2">
    <source>
        <dbReference type="Proteomes" id="UP000645217"/>
    </source>
</evidence>
<proteinExistence type="predicted"/>
<comment type="caution">
    <text evidence="1">The sequence shown here is derived from an EMBL/GenBank/DDBJ whole genome shotgun (WGS) entry which is preliminary data.</text>
</comment>
<dbReference type="Pfam" id="PF20062">
    <property type="entry name" value="DUF6461"/>
    <property type="match status" value="1"/>
</dbReference>
<name>A0A917QYQ2_9ACTN</name>
<accession>A0A917QYQ2</accession>
<organism evidence="1 2">
    <name type="scientific">Sphaerisporangium melleum</name>
    <dbReference type="NCBI Taxonomy" id="321316"/>
    <lineage>
        <taxon>Bacteria</taxon>
        <taxon>Bacillati</taxon>
        <taxon>Actinomycetota</taxon>
        <taxon>Actinomycetes</taxon>
        <taxon>Streptosporangiales</taxon>
        <taxon>Streptosporangiaceae</taxon>
        <taxon>Sphaerisporangium</taxon>
    </lineage>
</organism>
<dbReference type="Proteomes" id="UP000645217">
    <property type="component" value="Unassembled WGS sequence"/>
</dbReference>
<dbReference type="InterPro" id="IPR045592">
    <property type="entry name" value="DUF6461"/>
</dbReference>